<dbReference type="Pfam" id="PF00241">
    <property type="entry name" value="Cofilin_ADF"/>
    <property type="match status" value="2"/>
</dbReference>
<evidence type="ECO:0000313" key="10">
    <source>
        <dbReference type="EMBL" id="CCI11489.1"/>
    </source>
</evidence>
<evidence type="ECO:0000256" key="2">
    <source>
        <dbReference type="ARBA" id="ARBA00009557"/>
    </source>
</evidence>
<evidence type="ECO:0000256" key="4">
    <source>
        <dbReference type="ARBA" id="ARBA00022737"/>
    </source>
</evidence>
<dbReference type="InterPro" id="IPR028458">
    <property type="entry name" value="Twinfilin"/>
</dbReference>
<evidence type="ECO:0000256" key="5">
    <source>
        <dbReference type="ARBA" id="ARBA00023203"/>
    </source>
</evidence>
<dbReference type="PANTHER" id="PTHR13759:SF1">
    <property type="entry name" value="TWINFILIN"/>
    <property type="match status" value="1"/>
</dbReference>
<dbReference type="InParanoid" id="A0A024FXX8"/>
<protein>
    <recommendedName>
        <fullName evidence="9">ADF-H domain-containing protein</fullName>
    </recommendedName>
</protein>
<reference evidence="10 11" key="1">
    <citation type="submission" date="2012-05" db="EMBL/GenBank/DDBJ databases">
        <title>Recombination and specialization in a pathogen metapopulation.</title>
        <authorList>
            <person name="Gardiner A."/>
            <person name="Kemen E."/>
            <person name="Schultz-Larsen T."/>
            <person name="MacLean D."/>
            <person name="Van Oosterhout C."/>
            <person name="Jones J.D.G."/>
        </authorList>
    </citation>
    <scope>NUCLEOTIDE SEQUENCE [LARGE SCALE GENOMIC DNA]</scope>
    <source>
        <strain evidence="10 11">Ac Nc2</strain>
    </source>
</reference>
<sequence length="347" mass="39170">MAHLHLSQELGDEFQKAQTGKIRFIKSRIQDEHFLYSSSAVASENSHNDLKLLCQPPNIVADEACFMLYCPNASPAASVAASKALQWILIAFVPDFASVRERMLYSSARESLKRQLGFSYFVAELHATETEEISSEAIDLAKERQLAIDAPLSEKERVLKEDAMLARDTNVKSSAMSAIPFEMTENLREKLQLFQDEKFDWLTMKINVEGPAETVDVVRSLKDVDAHDIADILDIKTPSFVAYRLTTSDEKNILLFLYVCPEDVPVRQKMIYSTGKSTLLATARTLGIQFAKMIEINDIHRATEEIQAEMEPLRESNSKEREFSRPMAPGRNSKGSRGRQVHTAIHK</sequence>
<dbReference type="InterPro" id="IPR002108">
    <property type="entry name" value="ADF-H"/>
</dbReference>
<feature type="region of interest" description="Disordered" evidence="8">
    <location>
        <begin position="309"/>
        <end position="347"/>
    </location>
</feature>
<feature type="domain" description="ADF-H" evidence="9">
    <location>
        <begin position="178"/>
        <end position="312"/>
    </location>
</feature>
<dbReference type="GO" id="GO:0030042">
    <property type="term" value="P:actin filament depolymerization"/>
    <property type="evidence" value="ECO:0007669"/>
    <property type="project" value="TreeGrafter"/>
</dbReference>
<keyword evidence="4" id="KW-0677">Repeat</keyword>
<dbReference type="SUPFAM" id="SSF55753">
    <property type="entry name" value="Actin depolymerizing proteins"/>
    <property type="match status" value="2"/>
</dbReference>
<name>A0A024FXX8_9STRA</name>
<evidence type="ECO:0000256" key="6">
    <source>
        <dbReference type="ARBA" id="ARBA00023212"/>
    </source>
</evidence>
<dbReference type="GO" id="GO:0003785">
    <property type="term" value="F:actin monomer binding"/>
    <property type="evidence" value="ECO:0007669"/>
    <property type="project" value="TreeGrafter"/>
</dbReference>
<keyword evidence="3" id="KW-0963">Cytoplasm</keyword>
<keyword evidence="6" id="KW-0206">Cytoskeleton</keyword>
<dbReference type="Proteomes" id="UP000053237">
    <property type="component" value="Unassembled WGS sequence"/>
</dbReference>
<evidence type="ECO:0000313" key="11">
    <source>
        <dbReference type="Proteomes" id="UP000053237"/>
    </source>
</evidence>
<dbReference type="OrthoDB" id="10006997at2759"/>
<dbReference type="GO" id="GO:0005737">
    <property type="term" value="C:cytoplasm"/>
    <property type="evidence" value="ECO:0007669"/>
    <property type="project" value="TreeGrafter"/>
</dbReference>
<comment type="subunit">
    <text evidence="7">Interacts with G-actin; ADP-actin form.</text>
</comment>
<dbReference type="SMART" id="SM00102">
    <property type="entry name" value="ADF"/>
    <property type="match status" value="2"/>
</dbReference>
<feature type="domain" description="ADF-H" evidence="9">
    <location>
        <begin position="1"/>
        <end position="143"/>
    </location>
</feature>
<organism evidence="10 11">
    <name type="scientific">Albugo candida</name>
    <dbReference type="NCBI Taxonomy" id="65357"/>
    <lineage>
        <taxon>Eukaryota</taxon>
        <taxon>Sar</taxon>
        <taxon>Stramenopiles</taxon>
        <taxon>Oomycota</taxon>
        <taxon>Peronosporomycetes</taxon>
        <taxon>Albuginales</taxon>
        <taxon>Albuginaceae</taxon>
        <taxon>Albugo</taxon>
    </lineage>
</organism>
<dbReference type="PANTHER" id="PTHR13759">
    <property type="entry name" value="TWINFILIN"/>
    <property type="match status" value="1"/>
</dbReference>
<evidence type="ECO:0000256" key="1">
    <source>
        <dbReference type="ARBA" id="ARBA00004245"/>
    </source>
</evidence>
<dbReference type="InterPro" id="IPR029006">
    <property type="entry name" value="ADF-H/Gelsolin-like_dom_sf"/>
</dbReference>
<dbReference type="STRING" id="65357.A0A024FXX8"/>
<comment type="similarity">
    <text evidence="2">Belongs to the actin-binding proteins ADF family. Twinfilin subfamily.</text>
</comment>
<evidence type="ECO:0000256" key="3">
    <source>
        <dbReference type="ARBA" id="ARBA00022490"/>
    </source>
</evidence>
<comment type="subcellular location">
    <subcellularLocation>
        <location evidence="1">Cytoplasm</location>
        <location evidence="1">Cytoskeleton</location>
    </subcellularLocation>
</comment>
<dbReference type="EMBL" id="CAIX01001105">
    <property type="protein sequence ID" value="CCI11489.1"/>
    <property type="molecule type" value="Genomic_DNA"/>
</dbReference>
<feature type="compositionally biased region" description="Basic residues" evidence="8">
    <location>
        <begin position="334"/>
        <end position="347"/>
    </location>
</feature>
<dbReference type="Gene3D" id="3.40.20.10">
    <property type="entry name" value="Severin"/>
    <property type="match status" value="2"/>
</dbReference>
<dbReference type="GO" id="GO:0005884">
    <property type="term" value="C:actin filament"/>
    <property type="evidence" value="ECO:0007669"/>
    <property type="project" value="TreeGrafter"/>
</dbReference>
<dbReference type="GO" id="GO:0051015">
    <property type="term" value="F:actin filament binding"/>
    <property type="evidence" value="ECO:0007669"/>
    <property type="project" value="TreeGrafter"/>
</dbReference>
<gene>
    <name evidence="10" type="ORF">BN9_130020</name>
</gene>
<evidence type="ECO:0000256" key="7">
    <source>
        <dbReference type="ARBA" id="ARBA00038532"/>
    </source>
</evidence>
<evidence type="ECO:0000259" key="9">
    <source>
        <dbReference type="PROSITE" id="PS51263"/>
    </source>
</evidence>
<keyword evidence="11" id="KW-1185">Reference proteome</keyword>
<evidence type="ECO:0000256" key="8">
    <source>
        <dbReference type="SAM" id="MobiDB-lite"/>
    </source>
</evidence>
<keyword evidence="5" id="KW-0009">Actin-binding</keyword>
<proteinExistence type="inferred from homology"/>
<dbReference type="AlphaFoldDB" id="A0A024FXX8"/>
<comment type="caution">
    <text evidence="10">The sequence shown here is derived from an EMBL/GenBank/DDBJ whole genome shotgun (WGS) entry which is preliminary data.</text>
</comment>
<dbReference type="GO" id="GO:0051016">
    <property type="term" value="P:barbed-end actin filament capping"/>
    <property type="evidence" value="ECO:0007669"/>
    <property type="project" value="TreeGrafter"/>
</dbReference>
<dbReference type="PROSITE" id="PS51263">
    <property type="entry name" value="ADF_H"/>
    <property type="match status" value="2"/>
</dbReference>
<feature type="compositionally biased region" description="Basic and acidic residues" evidence="8">
    <location>
        <begin position="311"/>
        <end position="324"/>
    </location>
</feature>
<accession>A0A024FXX8</accession>